<evidence type="ECO:0000313" key="4">
    <source>
        <dbReference type="Proteomes" id="UP000834106"/>
    </source>
</evidence>
<dbReference type="Pfam" id="PF13191">
    <property type="entry name" value="AAA_16"/>
    <property type="match status" value="1"/>
</dbReference>
<feature type="domain" description="Orc1-like AAA ATPase" evidence="2">
    <location>
        <begin position="32"/>
        <end position="188"/>
    </location>
</feature>
<dbReference type="PANTHER" id="PTHR12705">
    <property type="entry name" value="ORIGIN RECOGNITION COMPLEX SUBUNIT 5"/>
    <property type="match status" value="1"/>
</dbReference>
<dbReference type="GO" id="GO:0005664">
    <property type="term" value="C:nuclear origin of replication recognition complex"/>
    <property type="evidence" value="ECO:0007669"/>
    <property type="project" value="TreeGrafter"/>
</dbReference>
<dbReference type="EMBL" id="OU503039">
    <property type="protein sequence ID" value="CAI9759026.1"/>
    <property type="molecule type" value="Genomic_DNA"/>
</dbReference>
<keyword evidence="4" id="KW-1185">Reference proteome</keyword>
<evidence type="ECO:0000256" key="1">
    <source>
        <dbReference type="ARBA" id="ARBA00006269"/>
    </source>
</evidence>
<evidence type="ECO:0000259" key="2">
    <source>
        <dbReference type="Pfam" id="PF13191"/>
    </source>
</evidence>
<dbReference type="AlphaFoldDB" id="A0AAD2DPK7"/>
<dbReference type="Proteomes" id="UP000834106">
    <property type="component" value="Chromosome 4"/>
</dbReference>
<evidence type="ECO:0000313" key="3">
    <source>
        <dbReference type="EMBL" id="CAI9759026.1"/>
    </source>
</evidence>
<dbReference type="InterPro" id="IPR027417">
    <property type="entry name" value="P-loop_NTPase"/>
</dbReference>
<accession>A0AAD2DPK7</accession>
<gene>
    <name evidence="3" type="ORF">FPE_LOCUS6456</name>
</gene>
<dbReference type="PANTHER" id="PTHR12705:SF0">
    <property type="entry name" value="ORIGIN RECOGNITION COMPLEX SUBUNIT 5"/>
    <property type="match status" value="1"/>
</dbReference>
<dbReference type="InterPro" id="IPR041664">
    <property type="entry name" value="AAA_16"/>
</dbReference>
<dbReference type="Gene3D" id="3.40.50.300">
    <property type="entry name" value="P-loop containing nucleotide triphosphate hydrolases"/>
    <property type="match status" value="1"/>
</dbReference>
<comment type="similarity">
    <text evidence="1">Belongs to the ORC5 family.</text>
</comment>
<reference evidence="3" key="1">
    <citation type="submission" date="2023-05" db="EMBL/GenBank/DDBJ databases">
        <authorList>
            <person name="Huff M."/>
        </authorList>
    </citation>
    <scope>NUCLEOTIDE SEQUENCE</scope>
</reference>
<organism evidence="3 4">
    <name type="scientific">Fraxinus pennsylvanica</name>
    <dbReference type="NCBI Taxonomy" id="56036"/>
    <lineage>
        <taxon>Eukaryota</taxon>
        <taxon>Viridiplantae</taxon>
        <taxon>Streptophyta</taxon>
        <taxon>Embryophyta</taxon>
        <taxon>Tracheophyta</taxon>
        <taxon>Spermatophyta</taxon>
        <taxon>Magnoliopsida</taxon>
        <taxon>eudicotyledons</taxon>
        <taxon>Gunneridae</taxon>
        <taxon>Pentapetalae</taxon>
        <taxon>asterids</taxon>
        <taxon>lamiids</taxon>
        <taxon>Lamiales</taxon>
        <taxon>Oleaceae</taxon>
        <taxon>Oleeae</taxon>
        <taxon>Fraxinus</taxon>
    </lineage>
</organism>
<name>A0AAD2DPK7_9LAMI</name>
<protein>
    <recommendedName>
        <fullName evidence="2">Orc1-like AAA ATPase domain-containing protein</fullName>
    </recommendedName>
</protein>
<dbReference type="SUPFAM" id="SSF52540">
    <property type="entry name" value="P-loop containing nucleoside triphosphate hydrolases"/>
    <property type="match status" value="1"/>
</dbReference>
<sequence>MSKEESPHVNKEPQDHPLLLPQILKLQLINSFPRRRVQILELIKLLCPLNSPKIPLFVYRDASMGKTSTVLEIFKHLKLPFIYSSCIACYNPKILFASILNQLLLHRKSENNGYSSAKRYEKPSDFVNLLHDALSTFIDWLEGDLEKSNSKKSASQVNGKMIYLIIDNLEHVREWDKSSNMLPFLFNLYDILQMPEGLIFTSKTSLHTYH</sequence>
<proteinExistence type="inferred from homology"/>
<dbReference type="FunFam" id="3.40.50.300:FF:002310">
    <property type="entry name" value="Origin of replication complex subunit 5"/>
    <property type="match status" value="1"/>
</dbReference>
<dbReference type="GO" id="GO:0003688">
    <property type="term" value="F:DNA replication origin binding"/>
    <property type="evidence" value="ECO:0007669"/>
    <property type="project" value="TreeGrafter"/>
</dbReference>
<dbReference type="InterPro" id="IPR020796">
    <property type="entry name" value="ORC5"/>
</dbReference>
<dbReference type="GO" id="GO:0006270">
    <property type="term" value="P:DNA replication initiation"/>
    <property type="evidence" value="ECO:0007669"/>
    <property type="project" value="TreeGrafter"/>
</dbReference>